<proteinExistence type="predicted"/>
<evidence type="ECO:0000313" key="2">
    <source>
        <dbReference type="EMBL" id="KAK6006186.1"/>
    </source>
</evidence>
<sequence>MVGQSPSIQSFFPLQTSPFKTSPRTSSPTPGDGFTSEELDTSLVSVGKDDWTPSTTYDEYDIDSLVAGPNRIKIVGRIVNLFESSPKAKLPNGAKGSVHLVIKDNTGAATIKLSYTRISYGLRIGQLVAVWATYVTDGDRGIFPCTVAPLYIKVFPEKDKNCHIRRLDDPKFAQLCRKPLRYESTLMSLKDFTHGGSEVTEAKILVIVKSISTRKKVTKKDGTTTDLVKVGVMDDTSEAILSLWGVASTTPTDWQPSQTALLISSPSLNVSHQTWLALTSSTFIDVDPSIPEAERLRTYAGHMIKRRHINTAYPDEEYEMWNISKPEEHVLYSLADLDDRAREAPEDEFEGYLSVVIIELNMSSLRQQNMLMCNECCGIPLYANSTVARCKHCDEQKRLRVNPRLIGKLIDESGSILSGKLVLSDYAWTRLLGRSTEELIKSSASTLKSVEHRMLHVRITLRFWWSAGVGKLVITDVLE</sequence>
<dbReference type="EMBL" id="JASGXD010000004">
    <property type="protein sequence ID" value="KAK6006186.1"/>
    <property type="molecule type" value="Genomic_DNA"/>
</dbReference>
<dbReference type="InterPro" id="IPR052469">
    <property type="entry name" value="MEIOB"/>
</dbReference>
<dbReference type="Gene3D" id="2.40.50.140">
    <property type="entry name" value="Nucleic acid-binding proteins"/>
    <property type="match status" value="1"/>
</dbReference>
<dbReference type="InterPro" id="IPR012340">
    <property type="entry name" value="NA-bd_OB-fold"/>
</dbReference>
<dbReference type="Proteomes" id="UP001341245">
    <property type="component" value="Unassembled WGS sequence"/>
</dbReference>
<dbReference type="PANTHER" id="PTHR21166">
    <property type="entry name" value="CELL DIVISION CONTROL PROTEIN 24 OB DOMAIN-CONTAINING PROTEIN-RELATED"/>
    <property type="match status" value="1"/>
</dbReference>
<dbReference type="PANTHER" id="PTHR21166:SF2">
    <property type="entry name" value="CELL DIVISION CONTROL PROTEIN 24 OB DOMAIN-CONTAINING PROTEIN-RELATED"/>
    <property type="match status" value="1"/>
</dbReference>
<feature type="region of interest" description="Disordered" evidence="1">
    <location>
        <begin position="1"/>
        <end position="38"/>
    </location>
</feature>
<dbReference type="SUPFAM" id="SSF50249">
    <property type="entry name" value="Nucleic acid-binding proteins"/>
    <property type="match status" value="1"/>
</dbReference>
<gene>
    <name evidence="2" type="ORF">QM012_006596</name>
</gene>
<organism evidence="2 3">
    <name type="scientific">Aureobasidium pullulans</name>
    <name type="common">Black yeast</name>
    <name type="synonym">Pullularia pullulans</name>
    <dbReference type="NCBI Taxonomy" id="5580"/>
    <lineage>
        <taxon>Eukaryota</taxon>
        <taxon>Fungi</taxon>
        <taxon>Dikarya</taxon>
        <taxon>Ascomycota</taxon>
        <taxon>Pezizomycotina</taxon>
        <taxon>Dothideomycetes</taxon>
        <taxon>Dothideomycetidae</taxon>
        <taxon>Dothideales</taxon>
        <taxon>Saccotheciaceae</taxon>
        <taxon>Aureobasidium</taxon>
    </lineage>
</organism>
<keyword evidence="3" id="KW-1185">Reference proteome</keyword>
<evidence type="ECO:0000256" key="1">
    <source>
        <dbReference type="SAM" id="MobiDB-lite"/>
    </source>
</evidence>
<reference evidence="2 3" key="1">
    <citation type="submission" date="2023-11" db="EMBL/GenBank/DDBJ databases">
        <title>Draft genome sequence and annotation of the polyextremotolerant black yeast-like fungus Aureobasidium pullulans NRRL 62042.</title>
        <authorList>
            <person name="Dielentheis-Frenken M.R.E."/>
            <person name="Wibberg D."/>
            <person name="Blank L.M."/>
            <person name="Tiso T."/>
        </authorList>
    </citation>
    <scope>NUCLEOTIDE SEQUENCE [LARGE SCALE GENOMIC DNA]</scope>
    <source>
        <strain evidence="2 3">NRRL 62042</strain>
    </source>
</reference>
<comment type="caution">
    <text evidence="2">The sequence shown here is derived from an EMBL/GenBank/DDBJ whole genome shotgun (WGS) entry which is preliminary data.</text>
</comment>
<name>A0ABR0TQN1_AURPU</name>
<protein>
    <submittedName>
        <fullName evidence="2">Uncharacterized protein</fullName>
    </submittedName>
</protein>
<evidence type="ECO:0000313" key="3">
    <source>
        <dbReference type="Proteomes" id="UP001341245"/>
    </source>
</evidence>
<accession>A0ABR0TQN1</accession>
<feature type="compositionally biased region" description="Polar residues" evidence="1">
    <location>
        <begin position="1"/>
        <end position="29"/>
    </location>
</feature>